<evidence type="ECO:0000256" key="1">
    <source>
        <dbReference type="SAM" id="SignalP"/>
    </source>
</evidence>
<dbReference type="OrthoDB" id="14727at2"/>
<dbReference type="AlphaFoldDB" id="Q21JE1"/>
<dbReference type="EMBL" id="CP000282">
    <property type="protein sequence ID" value="ABD81188.1"/>
    <property type="molecule type" value="Genomic_DNA"/>
</dbReference>
<dbReference type="STRING" id="203122.Sde_1928"/>
<keyword evidence="3" id="KW-1185">Reference proteome</keyword>
<name>Q21JE1_SACD2</name>
<evidence type="ECO:0000313" key="3">
    <source>
        <dbReference type="Proteomes" id="UP000001947"/>
    </source>
</evidence>
<reference evidence="2 3" key="1">
    <citation type="journal article" date="2008" name="PLoS Genet.">
        <title>Complete genome sequence of the complex carbohydrate-degrading marine bacterium, Saccharophagus degradans strain 2-40 T.</title>
        <authorList>
            <person name="Weiner R.M."/>
            <person name="Taylor L.E.II."/>
            <person name="Henrissat B."/>
            <person name="Hauser L."/>
            <person name="Land M."/>
            <person name="Coutinho P.M."/>
            <person name="Rancurel C."/>
            <person name="Saunders E.H."/>
            <person name="Longmire A.G."/>
            <person name="Zhang H."/>
            <person name="Bayer E.A."/>
            <person name="Gilbert H.J."/>
            <person name="Larimer F."/>
            <person name="Zhulin I.B."/>
            <person name="Ekborg N.A."/>
            <person name="Lamed R."/>
            <person name="Richardson P.M."/>
            <person name="Borovok I."/>
            <person name="Hutcheson S."/>
        </authorList>
    </citation>
    <scope>NUCLEOTIDE SEQUENCE [LARGE SCALE GENOMIC DNA]</scope>
    <source>
        <strain evidence="3">2-40 / ATCC 43961 / DSM 17024</strain>
    </source>
</reference>
<dbReference type="RefSeq" id="WP_011468406.1">
    <property type="nucleotide sequence ID" value="NC_007912.1"/>
</dbReference>
<dbReference type="InterPro" id="IPR007332">
    <property type="entry name" value="DUF411"/>
</dbReference>
<dbReference type="eggNOG" id="COG3019">
    <property type="taxonomic scope" value="Bacteria"/>
</dbReference>
<feature type="signal peptide" evidence="1">
    <location>
        <begin position="1"/>
        <end position="20"/>
    </location>
</feature>
<dbReference type="GeneID" id="98613606"/>
<sequence>MKNVSVFLLSIFLVSLFACSSDSESGRPEAIVLDVYKSPTCGCCGKWVSHIEEKGFEVEVHNHNTLDPVKKKLGVPSHLQSCHTGVSESGYFFEGHIPAKYITQFLSKPTEGAVGLAVPGMPAGSPGMEMGDQFSPYDILLVNSDGSTEVFAKVSLYEEQF</sequence>
<protein>
    <submittedName>
        <fullName evidence="2">Transcriptional regulator, MerR family</fullName>
    </submittedName>
</protein>
<keyword evidence="1" id="KW-0732">Signal</keyword>
<dbReference type="HOGENOM" id="CLU_112034_1_0_6"/>
<organism evidence="2 3">
    <name type="scientific">Saccharophagus degradans (strain 2-40 / ATCC 43961 / DSM 17024)</name>
    <dbReference type="NCBI Taxonomy" id="203122"/>
    <lineage>
        <taxon>Bacteria</taxon>
        <taxon>Pseudomonadati</taxon>
        <taxon>Pseudomonadota</taxon>
        <taxon>Gammaproteobacteria</taxon>
        <taxon>Cellvibrionales</taxon>
        <taxon>Cellvibrionaceae</taxon>
        <taxon>Saccharophagus</taxon>
    </lineage>
</organism>
<evidence type="ECO:0000313" key="2">
    <source>
        <dbReference type="EMBL" id="ABD81188.1"/>
    </source>
</evidence>
<dbReference type="Pfam" id="PF04214">
    <property type="entry name" value="DUF411"/>
    <property type="match status" value="1"/>
</dbReference>
<proteinExistence type="predicted"/>
<accession>Q21JE1</accession>
<gene>
    <name evidence="2" type="ordered locus">Sde_1928</name>
</gene>
<dbReference type="PROSITE" id="PS51257">
    <property type="entry name" value="PROKAR_LIPOPROTEIN"/>
    <property type="match status" value="1"/>
</dbReference>
<dbReference type="KEGG" id="sde:Sde_1928"/>
<dbReference type="Proteomes" id="UP000001947">
    <property type="component" value="Chromosome"/>
</dbReference>
<feature type="chain" id="PRO_5004200122" evidence="1">
    <location>
        <begin position="21"/>
        <end position="161"/>
    </location>
</feature>